<sequence>MKISIPKFKKLSTGVPKPFFFWRKYVLRHQHFILCRI</sequence>
<reference evidence="1" key="2">
    <citation type="journal article" date="2015" name="Data Brief">
        <title>Shoot transcriptome of the giant reed, Arundo donax.</title>
        <authorList>
            <person name="Barrero R.A."/>
            <person name="Guerrero F.D."/>
            <person name="Moolhuijzen P."/>
            <person name="Goolsby J.A."/>
            <person name="Tidwell J."/>
            <person name="Bellgard S.E."/>
            <person name="Bellgard M.I."/>
        </authorList>
    </citation>
    <scope>NUCLEOTIDE SEQUENCE</scope>
    <source>
        <tissue evidence="1">Shoot tissue taken approximately 20 cm above the soil surface</tissue>
    </source>
</reference>
<protein>
    <submittedName>
        <fullName evidence="1">Uncharacterized protein</fullName>
    </submittedName>
</protein>
<accession>A0A0A9C6S3</accession>
<dbReference type="EMBL" id="GBRH01227767">
    <property type="protein sequence ID" value="JAD70128.1"/>
    <property type="molecule type" value="Transcribed_RNA"/>
</dbReference>
<evidence type="ECO:0000313" key="1">
    <source>
        <dbReference type="EMBL" id="JAD70128.1"/>
    </source>
</evidence>
<proteinExistence type="predicted"/>
<dbReference type="AlphaFoldDB" id="A0A0A9C6S3"/>
<reference evidence="1" key="1">
    <citation type="submission" date="2014-09" db="EMBL/GenBank/DDBJ databases">
        <authorList>
            <person name="Magalhaes I.L.F."/>
            <person name="Oliveira U."/>
            <person name="Santos F.R."/>
            <person name="Vidigal T.H.D.A."/>
            <person name="Brescovit A.D."/>
            <person name="Santos A.J."/>
        </authorList>
    </citation>
    <scope>NUCLEOTIDE SEQUENCE</scope>
    <source>
        <tissue evidence="1">Shoot tissue taken approximately 20 cm above the soil surface</tissue>
    </source>
</reference>
<organism evidence="1">
    <name type="scientific">Arundo donax</name>
    <name type="common">Giant reed</name>
    <name type="synonym">Donax arundinaceus</name>
    <dbReference type="NCBI Taxonomy" id="35708"/>
    <lineage>
        <taxon>Eukaryota</taxon>
        <taxon>Viridiplantae</taxon>
        <taxon>Streptophyta</taxon>
        <taxon>Embryophyta</taxon>
        <taxon>Tracheophyta</taxon>
        <taxon>Spermatophyta</taxon>
        <taxon>Magnoliopsida</taxon>
        <taxon>Liliopsida</taxon>
        <taxon>Poales</taxon>
        <taxon>Poaceae</taxon>
        <taxon>PACMAD clade</taxon>
        <taxon>Arundinoideae</taxon>
        <taxon>Arundineae</taxon>
        <taxon>Arundo</taxon>
    </lineage>
</organism>
<name>A0A0A9C6S3_ARUDO</name>